<dbReference type="InterPro" id="IPR051045">
    <property type="entry name" value="TonB-dependent_transducer"/>
</dbReference>
<organism evidence="13 14">
    <name type="scientific">Pseudoalteromonas haloplanktis</name>
    <name type="common">Alteromonas haloplanktis</name>
    <dbReference type="NCBI Taxonomy" id="228"/>
    <lineage>
        <taxon>Bacteria</taxon>
        <taxon>Pseudomonadati</taxon>
        <taxon>Pseudomonadota</taxon>
        <taxon>Gammaproteobacteria</taxon>
        <taxon>Alteromonadales</taxon>
        <taxon>Pseudoalteromonadaceae</taxon>
        <taxon>Pseudoalteromonas</taxon>
    </lineage>
</organism>
<evidence type="ECO:0000256" key="4">
    <source>
        <dbReference type="ARBA" id="ARBA00022475"/>
    </source>
</evidence>
<evidence type="ECO:0000256" key="7">
    <source>
        <dbReference type="ARBA" id="ARBA00022927"/>
    </source>
</evidence>
<dbReference type="InterPro" id="IPR006260">
    <property type="entry name" value="TonB/TolA_C"/>
</dbReference>
<evidence type="ECO:0000256" key="11">
    <source>
        <dbReference type="SAM" id="MobiDB-lite"/>
    </source>
</evidence>
<keyword evidence="10" id="KW-0735">Signal-anchor</keyword>
<keyword evidence="4 10" id="KW-1003">Cell membrane</keyword>
<dbReference type="SUPFAM" id="SSF74653">
    <property type="entry name" value="TolA/TonB C-terminal domain"/>
    <property type="match status" value="1"/>
</dbReference>
<protein>
    <recommendedName>
        <fullName evidence="10">Protein TonB</fullName>
    </recommendedName>
</protein>
<dbReference type="PRINTS" id="PR01374">
    <property type="entry name" value="TONBPROTEIN"/>
</dbReference>
<evidence type="ECO:0000313" key="13">
    <source>
        <dbReference type="EMBL" id="MDQ9090219.1"/>
    </source>
</evidence>
<feature type="region of interest" description="Disordered" evidence="11">
    <location>
        <begin position="21"/>
        <end position="78"/>
    </location>
</feature>
<dbReference type="RefSeq" id="WP_309038192.1">
    <property type="nucleotide sequence ID" value="NZ_JAVIFY010000001.1"/>
</dbReference>
<evidence type="ECO:0000256" key="9">
    <source>
        <dbReference type="ARBA" id="ARBA00023136"/>
    </source>
</evidence>
<dbReference type="EMBL" id="JAVIFY010000001">
    <property type="protein sequence ID" value="MDQ9090219.1"/>
    <property type="molecule type" value="Genomic_DNA"/>
</dbReference>
<feature type="domain" description="TonB C-terminal" evidence="12">
    <location>
        <begin position="126"/>
        <end position="217"/>
    </location>
</feature>
<keyword evidence="3 10" id="KW-0813">Transport</keyword>
<evidence type="ECO:0000256" key="3">
    <source>
        <dbReference type="ARBA" id="ARBA00022448"/>
    </source>
</evidence>
<dbReference type="Proteomes" id="UP001226574">
    <property type="component" value="Unassembled WGS sequence"/>
</dbReference>
<evidence type="ECO:0000313" key="14">
    <source>
        <dbReference type="Proteomes" id="UP001226574"/>
    </source>
</evidence>
<dbReference type="InterPro" id="IPR037682">
    <property type="entry name" value="TonB_C"/>
</dbReference>
<evidence type="ECO:0000256" key="10">
    <source>
        <dbReference type="RuleBase" id="RU362123"/>
    </source>
</evidence>
<feature type="compositionally biased region" description="Polar residues" evidence="11">
    <location>
        <begin position="37"/>
        <end position="46"/>
    </location>
</feature>
<dbReference type="PROSITE" id="PS52015">
    <property type="entry name" value="TONB_CTD"/>
    <property type="match status" value="1"/>
</dbReference>
<keyword evidence="7 10" id="KW-0653">Protein transport</keyword>
<keyword evidence="14" id="KW-1185">Reference proteome</keyword>
<keyword evidence="6" id="KW-0812">Transmembrane</keyword>
<proteinExistence type="inferred from homology"/>
<dbReference type="Pfam" id="PF03544">
    <property type="entry name" value="TonB_C"/>
    <property type="match status" value="1"/>
</dbReference>
<name>A0ABU1B8G1_PSEHA</name>
<keyword evidence="8" id="KW-1133">Transmembrane helix</keyword>
<comment type="caution">
    <text evidence="13">The sequence shown here is derived from an EMBL/GenBank/DDBJ whole genome shotgun (WGS) entry which is preliminary data.</text>
</comment>
<gene>
    <name evidence="13" type="ORF">RC083_01290</name>
</gene>
<comment type="similarity">
    <text evidence="2 10">Belongs to the TonB family.</text>
</comment>
<evidence type="ECO:0000256" key="1">
    <source>
        <dbReference type="ARBA" id="ARBA00004383"/>
    </source>
</evidence>
<reference evidence="13 14" key="1">
    <citation type="submission" date="2023-08" db="EMBL/GenBank/DDBJ databases">
        <title>Pseudoalteromonas haloplanktis LL1 genome.</title>
        <authorList>
            <person name="Wu S."/>
        </authorList>
    </citation>
    <scope>NUCLEOTIDE SEQUENCE [LARGE SCALE GENOMIC DNA]</scope>
    <source>
        <strain evidence="13 14">LL1</strain>
    </source>
</reference>
<evidence type="ECO:0000259" key="12">
    <source>
        <dbReference type="PROSITE" id="PS52015"/>
    </source>
</evidence>
<keyword evidence="5 10" id="KW-0997">Cell inner membrane</keyword>
<keyword evidence="9" id="KW-0472">Membrane</keyword>
<dbReference type="Gene3D" id="3.30.1150.10">
    <property type="match status" value="1"/>
</dbReference>
<comment type="subcellular location">
    <subcellularLocation>
        <location evidence="1 10">Cell inner membrane</location>
        <topology evidence="1 10">Single-pass membrane protein</topology>
        <orientation evidence="1 10">Periplasmic side</orientation>
    </subcellularLocation>
</comment>
<dbReference type="PANTHER" id="PTHR33446">
    <property type="entry name" value="PROTEIN TONB-RELATED"/>
    <property type="match status" value="1"/>
</dbReference>
<evidence type="ECO:0000256" key="2">
    <source>
        <dbReference type="ARBA" id="ARBA00006555"/>
    </source>
</evidence>
<sequence>MQFNQTQPAQRIAVKIITSQPYAPQQVARKPKPIIESQDTPSTQFNAKKVRMKAESNQPHVTKLAPVTEPKPKPLPKEPEITKRAKVSDQVTKVAPEQQQVVKPAPASSASVIAAQHSLKNQIVEVQTLPLFKAPRPALNYPLRAKRRGYQGVTILQIELDEHGLITNLRVLKSSGFTELDKAALSNASLWQFHPVMRDNHNVKARFSVPIEFSLRS</sequence>
<evidence type="ECO:0000256" key="8">
    <source>
        <dbReference type="ARBA" id="ARBA00022989"/>
    </source>
</evidence>
<evidence type="ECO:0000256" key="5">
    <source>
        <dbReference type="ARBA" id="ARBA00022519"/>
    </source>
</evidence>
<evidence type="ECO:0000256" key="6">
    <source>
        <dbReference type="ARBA" id="ARBA00022692"/>
    </source>
</evidence>
<dbReference type="NCBIfam" id="TIGR01352">
    <property type="entry name" value="tonB_Cterm"/>
    <property type="match status" value="1"/>
</dbReference>
<comment type="function">
    <text evidence="10">Interacts with outer membrane receptor proteins that carry out high-affinity binding and energy dependent uptake into the periplasmic space of specific substrates. It could act to transduce energy from the cytoplasmic membrane to specific energy-requiring processes in the outer membrane, resulting in the release into the periplasm of ligands bound by these outer membrane proteins.</text>
</comment>
<dbReference type="InterPro" id="IPR003538">
    <property type="entry name" value="TonB"/>
</dbReference>
<accession>A0ABU1B8G1</accession>